<dbReference type="GO" id="GO:0030246">
    <property type="term" value="F:carbohydrate binding"/>
    <property type="evidence" value="ECO:0007669"/>
    <property type="project" value="InterPro"/>
</dbReference>
<dbReference type="InterPro" id="IPR000922">
    <property type="entry name" value="Lectin_gal-bd_dom"/>
</dbReference>
<name>A0A344LPA7_9FLAO</name>
<dbReference type="RefSeq" id="WP_113676823.1">
    <property type="nucleotide sequence ID" value="NZ_CP030261.1"/>
</dbReference>
<dbReference type="KEGG" id="ffl:HYN86_03690"/>
<dbReference type="Gene3D" id="2.60.40.10">
    <property type="entry name" value="Immunoglobulins"/>
    <property type="match status" value="3"/>
</dbReference>
<accession>A0A344LPA7</accession>
<dbReference type="GO" id="GO:0017056">
    <property type="term" value="F:structural constituent of nuclear pore"/>
    <property type="evidence" value="ECO:0007669"/>
    <property type="project" value="InterPro"/>
</dbReference>
<keyword evidence="3" id="KW-1185">Reference proteome</keyword>
<dbReference type="GO" id="GO:0006606">
    <property type="term" value="P:protein import into nucleus"/>
    <property type="evidence" value="ECO:0007669"/>
    <property type="project" value="TreeGrafter"/>
</dbReference>
<evidence type="ECO:0000313" key="3">
    <source>
        <dbReference type="Proteomes" id="UP000251561"/>
    </source>
</evidence>
<evidence type="ECO:0000313" key="2">
    <source>
        <dbReference type="EMBL" id="AXB55749.1"/>
    </source>
</evidence>
<dbReference type="InterPro" id="IPR008979">
    <property type="entry name" value="Galactose-bd-like_sf"/>
</dbReference>
<protein>
    <recommendedName>
        <fullName evidence="1">SUEL-type lectin domain-containing protein</fullName>
    </recommendedName>
</protein>
<evidence type="ECO:0000259" key="1">
    <source>
        <dbReference type="PROSITE" id="PS50228"/>
    </source>
</evidence>
<sequence length="2073" mass="214771">MMRKLLYSFLLFILSKFSSKRSFTPNLGLLCIGTFIVFSNSISGQILQRGNVTSGTVQGSTMLTIDRPNNVVAGDVMIVNISQVGTGNNTNTLSNPNSSGWNLIRGQRLGTSGRDRWGAILYKVATNSEPSSYTFSVSSTIDGAIGSIVAFSGVDVSGNTPEVISTSINVTTTNTPTASGITTVSPNSSVIMFIQVANSAPDLSSGWQTATSPGALTQLYYNKKDTGGDVSVGAAWARKDANGATGSGTVSMNSNQTSGAVLVALKPLTYKSQIISISSGPTTWCPGETRNVDVTIRNTGTATWTDGASGSPDINIGVKWNTNGTSWTDYHSRVDAGSLAPGATQTYTLPITASNNNGTGYSTAFVGGTTNRLTFDVVYEGPFWFASNQNGAGPGNAVSTSSVQTILASPANKTIAVASSPICSGNSTNITVSSSEIGVSYQLRNGTTAVGAPVSGTGGNINLPTGNLTATTTFNVLASSCGNSTQMTGTATVSINPLPTASNAGADQNGNGVFTLAANTPSAGTGAWTIVSGPSTSLSQFNNTSSATATFTPFGTGSYTLRWTVTNSCGTSTDDVVLVANCVTNLIKNGDFKNGSADWSTATARGSYTEVLTEGVYFSNGSNDNTAELDSQASLRQQVTVVPGVSYTLNFLYARRPGSPASVAVDARILGGAATPSINYTTSNNNSTPFLGTLTFVPTTSTIYVEFYNSLGSTTLGSIIDNIVLIPSAQVTPIATTSPKGTFKTLTACAGVPVQLDVENVPTSGVTYAWTSTSPGAVFSSTNIKNPMITFAATATGTQEVTVIVTSSGGCAGAPSSTYVNLLAAPTIYNVTGGGSYCSGGIGVAVGLANSTSGVSYQLKLDGIDVSGAVVSGTGAAITFGNRTASGTYTVVATNPSPNSCALNMSGSAVIVVNPTSVGGNIAGGATVCTGLNTTTLTLSGHTGLVTKWQSSPSSTFASSITDISNTTTTLIATNLTATTYYRAVVASGACIAANSTVATITVNQVHTITAGANRSVCQNNAMTNITMTLGGGATGATVTGLPSGVTSSVASGVLTISGTPTVSGQFTYNVTTTGNSCTVATTSGTITIGVGNNTISYTNGTSGTVCAFADENNPINFIAPAGNYFNTVNFASYGRPDGSCGSYTIQSCHSSTSQSKTEELLLGTNTTSFLADNTNYGDPCFNVFKRFYGSASYTQPICQGTTAPIISGNTPTGNGTYTYSWESSTTGVEGSFSTISGANSQDYSPGILNQSTFFRRTVTSNGCSSTSTMVLVKVNPRPTSVVSGTTSICNGTSATVSVALTGTAPWSLTYSDGTNTTNVSGITASPYTFNVSPTANTTYTVTALNDANNCPSIPADRTGNAVISINPRPTAAVSGSTTICSGESTTISVAFTGTAPWNISYTYGATSGSFSTSLNPYTVSVNPTSTTTYAITALSDANCTAVAAGITGNATITVNPLPTTPTVAKTDITCETSGGVSITNLPSGNWTINQTGTALQTISGTGSSHSIANLAAGTYYFTVTNASNCTSSPAVSATIVDQISTTIWNGSSWSNGDPDSSKRVIVNSAANQPFTINIAACSLTINVPTGAGDPDVIIPNGVTLTITNSVTSNGKLVFESGSSLIQTTNAVNSGDIVYKRTTSVRRYDLTYWSMPVTKSGFTMHDLSPGTLFDKFHYYDSNAGKWGISNNGTMVMETGKGYTIRAPQSYHLIIPQDFTAVFTGVPNNGDISVPVVNTKWNLIGNPYPSAISAQQLMADNPNLGSLYFWGHEELPVRNPADNTYYYNNDYTIFNASGATTGGGGVPFNGYIAATQGFFAKPETGTIVFKNNERRAGNNSQFYKTAAAESIERNRVWLNITSSSGVFKQILFGYIQGATNSLDINYDAVSMAANSLVDFYSINTNKKLTIQGRALPFEKSDEVPLGYKLSAKGDYTISIDHADGIFNNQDVYLVDKETGKTTNLRLENYTFTTAEGSFNNRFVIRYTSKTLGTDDFENLENSVVVSVKDGVVKITSSKELLKEVNIFNVGAQLLYNKNKVNSSELIISNLHSSDQALLVKITLENGHTFTKKIIYSNL</sequence>
<organism evidence="2 3">
    <name type="scientific">Flavobacterium fluviale</name>
    <dbReference type="NCBI Taxonomy" id="2249356"/>
    <lineage>
        <taxon>Bacteria</taxon>
        <taxon>Pseudomonadati</taxon>
        <taxon>Bacteroidota</taxon>
        <taxon>Flavobacteriia</taxon>
        <taxon>Flavobacteriales</taxon>
        <taxon>Flavobacteriaceae</taxon>
        <taxon>Flavobacterium</taxon>
    </lineage>
</organism>
<dbReference type="EMBL" id="CP030261">
    <property type="protein sequence ID" value="AXB55749.1"/>
    <property type="molecule type" value="Genomic_DNA"/>
</dbReference>
<dbReference type="Gene3D" id="2.60.120.260">
    <property type="entry name" value="Galactose-binding domain-like"/>
    <property type="match status" value="1"/>
</dbReference>
<dbReference type="OrthoDB" id="1652165at2"/>
<dbReference type="SUPFAM" id="SSF49785">
    <property type="entry name" value="Galactose-binding domain-like"/>
    <property type="match status" value="1"/>
</dbReference>
<dbReference type="InterPro" id="IPR037701">
    <property type="entry name" value="Pom152"/>
</dbReference>
<dbReference type="GO" id="GO:0006999">
    <property type="term" value="P:nuclear pore organization"/>
    <property type="evidence" value="ECO:0007669"/>
    <property type="project" value="TreeGrafter"/>
</dbReference>
<dbReference type="PROSITE" id="PS50228">
    <property type="entry name" value="SUEL_LECTIN"/>
    <property type="match status" value="1"/>
</dbReference>
<reference evidence="2 3" key="1">
    <citation type="submission" date="2018-06" db="EMBL/GenBank/DDBJ databases">
        <title>Genome sequencing of Flavobacterium.</title>
        <authorList>
            <person name="Baek M.-G."/>
            <person name="Yi H."/>
        </authorList>
    </citation>
    <scope>NUCLEOTIDE SEQUENCE [LARGE SCALE GENOMIC DNA]</scope>
    <source>
        <strain evidence="2 3">HYN0086</strain>
    </source>
</reference>
<gene>
    <name evidence="2" type="ORF">HYN86_03690</name>
</gene>
<dbReference type="Proteomes" id="UP000251561">
    <property type="component" value="Chromosome"/>
</dbReference>
<dbReference type="PANTHER" id="PTHR28206:SF1">
    <property type="entry name" value="NUCLEOPORIN POM152"/>
    <property type="match status" value="1"/>
</dbReference>
<proteinExistence type="predicted"/>
<dbReference type="PANTHER" id="PTHR28206">
    <property type="entry name" value="NUCLEOPORIN POM152"/>
    <property type="match status" value="1"/>
</dbReference>
<dbReference type="InterPro" id="IPR013783">
    <property type="entry name" value="Ig-like_fold"/>
</dbReference>
<feature type="domain" description="SUEL-type lectin" evidence="1">
    <location>
        <begin position="1110"/>
        <end position="1195"/>
    </location>
</feature>
<dbReference type="NCBIfam" id="NF033708">
    <property type="entry name" value="T9SS_Cterm_ChiA"/>
    <property type="match status" value="1"/>
</dbReference>
<dbReference type="CDD" id="cd22842">
    <property type="entry name" value="Gal_Rha_Lectin_BGal"/>
    <property type="match status" value="1"/>
</dbReference>